<evidence type="ECO:0000313" key="2">
    <source>
        <dbReference type="Proteomes" id="UP000054481"/>
    </source>
</evidence>
<proteinExistence type="predicted"/>
<dbReference type="Proteomes" id="UP000054481">
    <property type="component" value="Unassembled WGS sequence"/>
</dbReference>
<organism evidence="1 2">
    <name type="scientific">Hirsutella minnesotensis 3608</name>
    <dbReference type="NCBI Taxonomy" id="1043627"/>
    <lineage>
        <taxon>Eukaryota</taxon>
        <taxon>Fungi</taxon>
        <taxon>Dikarya</taxon>
        <taxon>Ascomycota</taxon>
        <taxon>Pezizomycotina</taxon>
        <taxon>Sordariomycetes</taxon>
        <taxon>Hypocreomycetidae</taxon>
        <taxon>Hypocreales</taxon>
        <taxon>Ophiocordycipitaceae</taxon>
        <taxon>Hirsutella</taxon>
    </lineage>
</organism>
<gene>
    <name evidence="1" type="ORF">HIM_11778</name>
</gene>
<dbReference type="EMBL" id="KQ030806">
    <property type="protein sequence ID" value="KJZ68829.1"/>
    <property type="molecule type" value="Genomic_DNA"/>
</dbReference>
<sequence length="130" mass="14350">MPSEMLQELEKGLIGGRNFHFCGALTGAGLYEIVLRIGSEDGPTSLSALLPVPGTSRFDSQRSRAWNLRCCHNSLACDVKAWSRVLYPGEDKVTFGNMKLIDELVKETGDLFKQMAEDERQKKASVPGMT</sequence>
<evidence type="ECO:0000313" key="1">
    <source>
        <dbReference type="EMBL" id="KJZ68829.1"/>
    </source>
</evidence>
<keyword evidence="2" id="KW-1185">Reference proteome</keyword>
<protein>
    <submittedName>
        <fullName evidence="1">Uncharacterized protein</fullName>
    </submittedName>
</protein>
<reference evidence="1 2" key="1">
    <citation type="journal article" date="2014" name="Genome Biol. Evol.">
        <title>Comparative genomics and transcriptomics analyses reveal divergent lifestyle features of nematode endoparasitic fungus Hirsutella minnesotensis.</title>
        <authorList>
            <person name="Lai Y."/>
            <person name="Liu K."/>
            <person name="Zhang X."/>
            <person name="Zhang X."/>
            <person name="Li K."/>
            <person name="Wang N."/>
            <person name="Shu C."/>
            <person name="Wu Y."/>
            <person name="Wang C."/>
            <person name="Bushley K.E."/>
            <person name="Xiang M."/>
            <person name="Liu X."/>
        </authorList>
    </citation>
    <scope>NUCLEOTIDE SEQUENCE [LARGE SCALE GENOMIC DNA]</scope>
    <source>
        <strain evidence="1 2">3608</strain>
    </source>
</reference>
<name>A0A0F8A0T2_9HYPO</name>
<dbReference type="AlphaFoldDB" id="A0A0F8A0T2"/>
<accession>A0A0F8A0T2</accession>